<dbReference type="EMBL" id="JAASQL010000006">
    <property type="protein sequence ID" value="NIJ46358.1"/>
    <property type="molecule type" value="Genomic_DNA"/>
</dbReference>
<evidence type="ECO:0000313" key="2">
    <source>
        <dbReference type="Proteomes" id="UP000745859"/>
    </source>
</evidence>
<evidence type="ECO:0000313" key="1">
    <source>
        <dbReference type="EMBL" id="NIJ46358.1"/>
    </source>
</evidence>
<keyword evidence="2" id="KW-1185">Reference proteome</keyword>
<dbReference type="Proteomes" id="UP000745859">
    <property type="component" value="Unassembled WGS sequence"/>
</dbReference>
<accession>A0ABX0UCA0</accession>
<organism evidence="1 2">
    <name type="scientific">Wenyingzhuangia heitensis</name>
    <dbReference type="NCBI Taxonomy" id="1487859"/>
    <lineage>
        <taxon>Bacteria</taxon>
        <taxon>Pseudomonadati</taxon>
        <taxon>Bacteroidota</taxon>
        <taxon>Flavobacteriia</taxon>
        <taxon>Flavobacteriales</taxon>
        <taxon>Flavobacteriaceae</taxon>
        <taxon>Wenyingzhuangia</taxon>
    </lineage>
</organism>
<reference evidence="1 2" key="1">
    <citation type="submission" date="2020-03" db="EMBL/GenBank/DDBJ databases">
        <title>Genomic Encyclopedia of Type Strains, Phase IV (KMG-IV): sequencing the most valuable type-strain genomes for metagenomic binning, comparative biology and taxonomic classification.</title>
        <authorList>
            <person name="Goeker M."/>
        </authorList>
    </citation>
    <scope>NUCLEOTIDE SEQUENCE [LARGE SCALE GENOMIC DNA]</scope>
    <source>
        <strain evidence="1 2">DSM 101599</strain>
    </source>
</reference>
<name>A0ABX0UCA0_9FLAO</name>
<proteinExistence type="predicted"/>
<dbReference type="RefSeq" id="WP_167190325.1">
    <property type="nucleotide sequence ID" value="NZ_JAASQL010000006.1"/>
</dbReference>
<gene>
    <name evidence="1" type="ORF">FHR24_002845</name>
</gene>
<protein>
    <submittedName>
        <fullName evidence="1">Uncharacterized protein</fullName>
    </submittedName>
</protein>
<comment type="caution">
    <text evidence="1">The sequence shown here is derived from an EMBL/GenBank/DDBJ whole genome shotgun (WGS) entry which is preliminary data.</text>
</comment>
<sequence>MISYEYLNNGEVLFVTYNGPVTKLILSSFLTFLFKETDVSKLKNILADYRKAQIDFTGKEVTELIQHRIQLVKKANITHSNITSIFLVNSPKETAIIVLFSMALRNKALSFIYSTNDPCLQKLSLDLTPKELDLKLNNLKYSYQHKN</sequence>